<proteinExistence type="inferred from homology"/>
<dbReference type="GO" id="GO:0045505">
    <property type="term" value="F:dynein intermediate chain binding"/>
    <property type="evidence" value="ECO:0000318"/>
    <property type="project" value="GO_Central"/>
</dbReference>
<keyword evidence="6" id="KW-1185">Reference proteome</keyword>
<dbReference type="OrthoDB" id="9985637at2759"/>
<dbReference type="RefSeq" id="XP_073394798.1">
    <property type="nucleotide sequence ID" value="XM_073538697.1"/>
</dbReference>
<dbReference type="EnsemblPlants" id="Pp3c14_5710V3.1">
    <property type="protein sequence ID" value="Pp3c14_5710V3.1"/>
    <property type="gene ID" value="Pp3c14_5710"/>
</dbReference>
<dbReference type="STRING" id="3218.A0A2K1JGJ0"/>
<dbReference type="EnsemblPlants" id="Pp3c14_5710V3.2">
    <property type="protein sequence ID" value="Pp3c14_5710V3.2"/>
    <property type="gene ID" value="Pp3c14_5710"/>
</dbReference>
<accession>A0A2K1JGJ0</accession>
<reference evidence="4 6" key="2">
    <citation type="journal article" date="2018" name="Plant J.">
        <title>The Physcomitrella patens chromosome-scale assembly reveals moss genome structure and evolution.</title>
        <authorList>
            <person name="Lang D."/>
            <person name="Ullrich K.K."/>
            <person name="Murat F."/>
            <person name="Fuchs J."/>
            <person name="Jenkins J."/>
            <person name="Haas F.B."/>
            <person name="Piednoel M."/>
            <person name="Gundlach H."/>
            <person name="Van Bel M."/>
            <person name="Meyberg R."/>
            <person name="Vives C."/>
            <person name="Morata J."/>
            <person name="Symeonidi A."/>
            <person name="Hiss M."/>
            <person name="Muchero W."/>
            <person name="Kamisugi Y."/>
            <person name="Saleh O."/>
            <person name="Blanc G."/>
            <person name="Decker E.L."/>
            <person name="van Gessel N."/>
            <person name="Grimwood J."/>
            <person name="Hayes R.D."/>
            <person name="Graham S.W."/>
            <person name="Gunter L.E."/>
            <person name="McDaniel S.F."/>
            <person name="Hoernstein S.N.W."/>
            <person name="Larsson A."/>
            <person name="Li F.W."/>
            <person name="Perroud P.F."/>
            <person name="Phillips J."/>
            <person name="Ranjan P."/>
            <person name="Rokshar D.S."/>
            <person name="Rothfels C.J."/>
            <person name="Schneider L."/>
            <person name="Shu S."/>
            <person name="Stevenson D.W."/>
            <person name="Thummler F."/>
            <person name="Tillich M."/>
            <person name="Villarreal Aguilar J.C."/>
            <person name="Widiez T."/>
            <person name="Wong G.K."/>
            <person name="Wymore A."/>
            <person name="Zhang Y."/>
            <person name="Zimmer A.D."/>
            <person name="Quatrano R.S."/>
            <person name="Mayer K.F.X."/>
            <person name="Goodstein D."/>
            <person name="Casacuberta J.M."/>
            <person name="Vandepoele K."/>
            <person name="Reski R."/>
            <person name="Cuming A.C."/>
            <person name="Tuskan G.A."/>
            <person name="Maumus F."/>
            <person name="Salse J."/>
            <person name="Schmutz J."/>
            <person name="Rensing S.A."/>
        </authorList>
    </citation>
    <scope>NUCLEOTIDE SEQUENCE [LARGE SCALE GENOMIC DNA]</scope>
    <source>
        <strain evidence="5 6">cv. Gransden 2004</strain>
    </source>
</reference>
<evidence type="ECO:0000256" key="2">
    <source>
        <dbReference type="SAM" id="MobiDB-lite"/>
    </source>
</evidence>
<feature type="domain" description="Roadblock/LAMTOR2" evidence="3">
    <location>
        <begin position="53"/>
        <end position="141"/>
    </location>
</feature>
<dbReference type="GO" id="GO:0005868">
    <property type="term" value="C:cytoplasmic dynein complex"/>
    <property type="evidence" value="ECO:0000318"/>
    <property type="project" value="GO_Central"/>
</dbReference>
<evidence type="ECO:0000313" key="4">
    <source>
        <dbReference type="EMBL" id="PNR40667.1"/>
    </source>
</evidence>
<dbReference type="GeneID" id="112291741"/>
<dbReference type="Proteomes" id="UP000006727">
    <property type="component" value="Chromosome 14"/>
</dbReference>
<feature type="compositionally biased region" description="Basic and acidic residues" evidence="2">
    <location>
        <begin position="24"/>
        <end position="54"/>
    </location>
</feature>
<sequence>MADSPKEGKSSSQAPVAGAADGEPVLKKPPVLEKRRDSEMSRDKQRSFSRSEVEDTIKRIASHRGIVGTVIVDKHCVPLRSSMDKASTHQYAAFITPLIHRAHMICLNHDKMNPMTMFRIRTTTTEIIITPGDEHYLITVQKISHAADAI</sequence>
<evidence type="ECO:0000259" key="3">
    <source>
        <dbReference type="SMART" id="SM00960"/>
    </source>
</evidence>
<dbReference type="Gramene" id="Pp3c14_5710V3.2">
    <property type="protein sequence ID" value="Pp3c14_5710V3.2"/>
    <property type="gene ID" value="Pp3c14_5710"/>
</dbReference>
<dbReference type="InterPro" id="IPR004942">
    <property type="entry name" value="Roadblock/LAMTOR2_dom"/>
</dbReference>
<protein>
    <recommendedName>
        <fullName evidence="3">Roadblock/LAMTOR2 domain-containing protein</fullName>
    </recommendedName>
</protein>
<dbReference type="SUPFAM" id="SSF103196">
    <property type="entry name" value="Roadblock/LC7 domain"/>
    <property type="match status" value="1"/>
</dbReference>
<dbReference type="RefSeq" id="XP_024395348.1">
    <property type="nucleotide sequence ID" value="XM_024539580.2"/>
</dbReference>
<evidence type="ECO:0000313" key="5">
    <source>
        <dbReference type="EnsemblPlants" id="Pp3c14_5710V3.1"/>
    </source>
</evidence>
<evidence type="ECO:0000313" key="6">
    <source>
        <dbReference type="Proteomes" id="UP000006727"/>
    </source>
</evidence>
<dbReference type="Gene3D" id="3.30.450.30">
    <property type="entry name" value="Dynein light chain 2a, cytoplasmic"/>
    <property type="match status" value="1"/>
</dbReference>
<dbReference type="AlphaFoldDB" id="A0A2K1JGJ0"/>
<dbReference type="Pfam" id="PF03259">
    <property type="entry name" value="Robl_LC7"/>
    <property type="match status" value="1"/>
</dbReference>
<dbReference type="PANTHER" id="PTHR10779">
    <property type="entry name" value="DYNEIN LIGHT CHAIN ROADBLOCK"/>
    <property type="match status" value="1"/>
</dbReference>
<comment type="similarity">
    <text evidence="1">Belongs to the GAMAD family.</text>
</comment>
<evidence type="ECO:0000256" key="1">
    <source>
        <dbReference type="ARBA" id="ARBA00007191"/>
    </source>
</evidence>
<dbReference type="SMART" id="SM00960">
    <property type="entry name" value="Robl_LC7"/>
    <property type="match status" value="1"/>
</dbReference>
<feature type="region of interest" description="Disordered" evidence="2">
    <location>
        <begin position="1"/>
        <end position="54"/>
    </location>
</feature>
<dbReference type="Gramene" id="Pp3c14_5710V3.1">
    <property type="protein sequence ID" value="Pp3c14_5710V3.1"/>
    <property type="gene ID" value="Pp3c14_5710"/>
</dbReference>
<dbReference type="GO" id="GO:0007018">
    <property type="term" value="P:microtubule-based movement"/>
    <property type="evidence" value="ECO:0000318"/>
    <property type="project" value="GO_Central"/>
</dbReference>
<gene>
    <name evidence="5" type="primary">LOC112291741</name>
    <name evidence="4" type="ORF">PHYPA_018070</name>
</gene>
<dbReference type="GO" id="GO:0005737">
    <property type="term" value="C:cytoplasm"/>
    <property type="evidence" value="ECO:0000318"/>
    <property type="project" value="GO_Central"/>
</dbReference>
<reference evidence="4 6" key="1">
    <citation type="journal article" date="2008" name="Science">
        <title>The Physcomitrella genome reveals evolutionary insights into the conquest of land by plants.</title>
        <authorList>
            <person name="Rensing S."/>
            <person name="Lang D."/>
            <person name="Zimmer A."/>
            <person name="Terry A."/>
            <person name="Salamov A."/>
            <person name="Shapiro H."/>
            <person name="Nishiyama T."/>
            <person name="Perroud P.-F."/>
            <person name="Lindquist E."/>
            <person name="Kamisugi Y."/>
            <person name="Tanahashi T."/>
            <person name="Sakakibara K."/>
            <person name="Fujita T."/>
            <person name="Oishi K."/>
            <person name="Shin-I T."/>
            <person name="Kuroki Y."/>
            <person name="Toyoda A."/>
            <person name="Suzuki Y."/>
            <person name="Hashimoto A."/>
            <person name="Yamaguchi K."/>
            <person name="Sugano A."/>
            <person name="Kohara Y."/>
            <person name="Fujiyama A."/>
            <person name="Anterola A."/>
            <person name="Aoki S."/>
            <person name="Ashton N."/>
            <person name="Barbazuk W.B."/>
            <person name="Barker E."/>
            <person name="Bennetzen J."/>
            <person name="Bezanilla M."/>
            <person name="Blankenship R."/>
            <person name="Cho S.H."/>
            <person name="Dutcher S."/>
            <person name="Estelle M."/>
            <person name="Fawcett J.A."/>
            <person name="Gundlach H."/>
            <person name="Hanada K."/>
            <person name="Heyl A."/>
            <person name="Hicks K.A."/>
            <person name="Hugh J."/>
            <person name="Lohr M."/>
            <person name="Mayer K."/>
            <person name="Melkozernov A."/>
            <person name="Murata T."/>
            <person name="Nelson D."/>
            <person name="Pils B."/>
            <person name="Prigge M."/>
            <person name="Reiss B."/>
            <person name="Renner T."/>
            <person name="Rombauts S."/>
            <person name="Rushton P."/>
            <person name="Sanderfoot A."/>
            <person name="Schween G."/>
            <person name="Shiu S.-H."/>
            <person name="Stueber K."/>
            <person name="Theodoulou F.L."/>
            <person name="Tu H."/>
            <person name="Van de Peer Y."/>
            <person name="Verrier P.J."/>
            <person name="Waters E."/>
            <person name="Wood A."/>
            <person name="Yang L."/>
            <person name="Cove D."/>
            <person name="Cuming A."/>
            <person name="Hasebe M."/>
            <person name="Lucas S."/>
            <person name="Mishler D.B."/>
            <person name="Reski R."/>
            <person name="Grigoriev I."/>
            <person name="Quatrano R.S."/>
            <person name="Boore J.L."/>
        </authorList>
    </citation>
    <scope>NUCLEOTIDE SEQUENCE [LARGE SCALE GENOMIC DNA]</scope>
    <source>
        <strain evidence="5 6">cv. Gransden 2004</strain>
    </source>
</reference>
<reference evidence="5" key="3">
    <citation type="submission" date="2020-12" db="UniProtKB">
        <authorList>
            <consortium name="EnsemblPlants"/>
        </authorList>
    </citation>
    <scope>IDENTIFICATION</scope>
</reference>
<dbReference type="EMBL" id="ABEU02000014">
    <property type="protein sequence ID" value="PNR40667.1"/>
    <property type="molecule type" value="Genomic_DNA"/>
</dbReference>
<organism evidence="4">
    <name type="scientific">Physcomitrium patens</name>
    <name type="common">Spreading-leaved earth moss</name>
    <name type="synonym">Physcomitrella patens</name>
    <dbReference type="NCBI Taxonomy" id="3218"/>
    <lineage>
        <taxon>Eukaryota</taxon>
        <taxon>Viridiplantae</taxon>
        <taxon>Streptophyta</taxon>
        <taxon>Embryophyta</taxon>
        <taxon>Bryophyta</taxon>
        <taxon>Bryophytina</taxon>
        <taxon>Bryopsida</taxon>
        <taxon>Funariidae</taxon>
        <taxon>Funariales</taxon>
        <taxon>Funariaceae</taxon>
        <taxon>Physcomitrium</taxon>
    </lineage>
</organism>
<name>A0A2K1JGJ0_PHYPA</name>